<evidence type="ECO:0000313" key="3">
    <source>
        <dbReference type="Proteomes" id="UP000039865"/>
    </source>
</evidence>
<dbReference type="AlphaFoldDB" id="A0A078A7X6"/>
<dbReference type="InParanoid" id="A0A078A7X6"/>
<name>A0A078A7X6_STYLE</name>
<evidence type="ECO:0008006" key="4">
    <source>
        <dbReference type="Google" id="ProtNLM"/>
    </source>
</evidence>
<evidence type="ECO:0000256" key="1">
    <source>
        <dbReference type="SAM" id="Phobius"/>
    </source>
</evidence>
<keyword evidence="1" id="KW-1133">Transmembrane helix</keyword>
<reference evidence="2 3" key="1">
    <citation type="submission" date="2014-06" db="EMBL/GenBank/DDBJ databases">
        <authorList>
            <person name="Swart Estienne"/>
        </authorList>
    </citation>
    <scope>NUCLEOTIDE SEQUENCE [LARGE SCALE GENOMIC DNA]</scope>
    <source>
        <strain evidence="2 3">130c</strain>
    </source>
</reference>
<keyword evidence="1" id="KW-0812">Transmembrane</keyword>
<proteinExistence type="predicted"/>
<dbReference type="Proteomes" id="UP000039865">
    <property type="component" value="Unassembled WGS sequence"/>
</dbReference>
<keyword evidence="1" id="KW-0472">Membrane</keyword>
<feature type="transmembrane region" description="Helical" evidence="1">
    <location>
        <begin position="74"/>
        <end position="92"/>
    </location>
</feature>
<accession>A0A078A7X6</accession>
<dbReference type="EMBL" id="CCKQ01007034">
    <property type="protein sequence ID" value="CDW78365.1"/>
    <property type="molecule type" value="Genomic_DNA"/>
</dbReference>
<keyword evidence="3" id="KW-1185">Reference proteome</keyword>
<evidence type="ECO:0000313" key="2">
    <source>
        <dbReference type="EMBL" id="CDW78365.1"/>
    </source>
</evidence>
<protein>
    <recommendedName>
        <fullName evidence="4">Transmembrane protein</fullName>
    </recommendedName>
</protein>
<gene>
    <name evidence="2" type="primary">Contig14779.g15746</name>
    <name evidence="2" type="ORF">STYLEM_7342</name>
</gene>
<organism evidence="2 3">
    <name type="scientific">Stylonychia lemnae</name>
    <name type="common">Ciliate</name>
    <dbReference type="NCBI Taxonomy" id="5949"/>
    <lineage>
        <taxon>Eukaryota</taxon>
        <taxon>Sar</taxon>
        <taxon>Alveolata</taxon>
        <taxon>Ciliophora</taxon>
        <taxon>Intramacronucleata</taxon>
        <taxon>Spirotrichea</taxon>
        <taxon>Stichotrichia</taxon>
        <taxon>Sporadotrichida</taxon>
        <taxon>Oxytrichidae</taxon>
        <taxon>Stylonychinae</taxon>
        <taxon>Stylonychia</taxon>
    </lineage>
</organism>
<sequence>MALLVKNIVVSIHQKQMISHQIDPINPILFPIHNIFQNQCEPFIQQYLTIPYHKYLQLQIYTNNMKHKSLHQSLAQTYPLISIFILCIVQVMKF</sequence>